<dbReference type="Proteomes" id="UP000281372">
    <property type="component" value="Unassembled WGS sequence"/>
</dbReference>
<dbReference type="AlphaFoldDB" id="A0A0P9LSX4"/>
<evidence type="ECO:0000313" key="1">
    <source>
        <dbReference type="EMBL" id="KPW78469.1"/>
    </source>
</evidence>
<dbReference type="EMBL" id="RBOW01000568">
    <property type="protein sequence ID" value="RMN27996.1"/>
    <property type="molecule type" value="Genomic_DNA"/>
</dbReference>
<comment type="caution">
    <text evidence="1">The sequence shown here is derived from an EMBL/GenBank/DDBJ whole genome shotgun (WGS) entry which is preliminary data.</text>
</comment>
<dbReference type="EMBL" id="LJPX01000151">
    <property type="protein sequence ID" value="KPW78469.1"/>
    <property type="molecule type" value="Genomic_DNA"/>
</dbReference>
<dbReference type="InterPro" id="IPR010595">
    <property type="entry name" value="DUF1161"/>
</dbReference>
<protein>
    <recommendedName>
        <fullName evidence="5">DUF1161 domain-containing protein</fullName>
    </recommendedName>
</protein>
<evidence type="ECO:0000313" key="4">
    <source>
        <dbReference type="Proteomes" id="UP000281372"/>
    </source>
</evidence>
<dbReference type="PATRIC" id="fig|86840.3.peg.2960"/>
<accession>A0A0P9LSX4</accession>
<evidence type="ECO:0008006" key="5">
    <source>
        <dbReference type="Google" id="ProtNLM"/>
    </source>
</evidence>
<evidence type="ECO:0000313" key="2">
    <source>
        <dbReference type="EMBL" id="RMN27996.1"/>
    </source>
</evidence>
<gene>
    <name evidence="1" type="ORF">ALO81_02112</name>
    <name evidence="2" type="ORF">ALQ64_04031</name>
</gene>
<reference evidence="1 3" key="1">
    <citation type="submission" date="2015-09" db="EMBL/GenBank/DDBJ databases">
        <title>Genome announcement of multiple Pseudomonas syringae strains.</title>
        <authorList>
            <person name="Thakur S."/>
            <person name="Wang P.W."/>
            <person name="Gong Y."/>
            <person name="Weir B.S."/>
            <person name="Guttman D.S."/>
        </authorList>
    </citation>
    <scope>NUCLEOTIDE SEQUENCE [LARGE SCALE GENOMIC DNA]</scope>
    <source>
        <strain evidence="1 3">ICMP2823</strain>
    </source>
</reference>
<evidence type="ECO:0000313" key="3">
    <source>
        <dbReference type="Proteomes" id="UP000050564"/>
    </source>
</evidence>
<organism evidence="1 3">
    <name type="scientific">Pseudomonas cannabina</name>
    <dbReference type="NCBI Taxonomy" id="86840"/>
    <lineage>
        <taxon>Bacteria</taxon>
        <taxon>Pseudomonadati</taxon>
        <taxon>Pseudomonadota</taxon>
        <taxon>Gammaproteobacteria</taxon>
        <taxon>Pseudomonadales</taxon>
        <taxon>Pseudomonadaceae</taxon>
        <taxon>Pseudomonas</taxon>
    </lineage>
</organism>
<proteinExistence type="predicted"/>
<dbReference type="Proteomes" id="UP000050564">
    <property type="component" value="Unassembled WGS sequence"/>
</dbReference>
<reference evidence="2 4" key="2">
    <citation type="submission" date="2018-08" db="EMBL/GenBank/DDBJ databases">
        <title>Recombination of ecologically and evolutionarily significant loci maintains genetic cohesion in the Pseudomonas syringae species complex.</title>
        <authorList>
            <person name="Dillon M."/>
            <person name="Thakur S."/>
            <person name="Almeida R.N.D."/>
            <person name="Weir B.S."/>
            <person name="Guttman D.S."/>
        </authorList>
    </citation>
    <scope>NUCLEOTIDE SEQUENCE [LARGE SCALE GENOMIC DNA]</scope>
    <source>
        <strain evidence="2 4">ICMP 2821</strain>
    </source>
</reference>
<name>A0A0P9LSX4_PSECA</name>
<dbReference type="Pfam" id="PF06649">
    <property type="entry name" value="DUF1161"/>
    <property type="match status" value="1"/>
</dbReference>
<sequence length="112" mass="12473">MQERLVRSCIYCIKLACFTGHASIGAWFEFDQESSMKRFILAVTCTVLATSALAAPKSCEELKDEIEAKIQANNVTSYTLEIVANEEATDPNMVVGTCDNGTKKIIYQRNDR</sequence>